<evidence type="ECO:0000256" key="1">
    <source>
        <dbReference type="SAM" id="MobiDB-lite"/>
    </source>
</evidence>
<protein>
    <submittedName>
        <fullName evidence="3">Uncharacterized protein</fullName>
    </submittedName>
</protein>
<feature type="compositionally biased region" description="Gly residues" evidence="1">
    <location>
        <begin position="895"/>
        <end position="906"/>
    </location>
</feature>
<dbReference type="EMBL" id="JAQNDK010000003">
    <property type="protein sequence ID" value="MDC0681707.1"/>
    <property type="molecule type" value="Genomic_DNA"/>
</dbReference>
<feature type="compositionally biased region" description="Gly residues" evidence="1">
    <location>
        <begin position="801"/>
        <end position="853"/>
    </location>
</feature>
<feature type="transmembrane region" description="Helical" evidence="2">
    <location>
        <begin position="908"/>
        <end position="928"/>
    </location>
</feature>
<dbReference type="Proteomes" id="UP001217485">
    <property type="component" value="Unassembled WGS sequence"/>
</dbReference>
<dbReference type="RefSeq" id="WP_272098997.1">
    <property type="nucleotide sequence ID" value="NZ_JAQNDK010000003.1"/>
</dbReference>
<sequence length="938" mass="92524">MLAISLVTLFGFQGGCTPSGDVTGDLDLEVPRGALDGPSPGGLQPPISSESGLIDPILSKSPGNEPAVACGDDVCLVAWRDDRDRRSRIYGARVALDGTVLDPLGIPLLAAGYPAVAAQGDGFLVVGVGAAEDGSGAQVRGARVSAAGAVLDPGGFALSPSSPRIFGGPAIAFDGTSHLVAWVRRSGAGMCDGVIEATRVSTAGVALDPPGTIALSTTVWGHVHLASGGASSLLAWVECPGEGLARVRGARVSPEGALLDAAGFAISPTYPFNNNSWLPSAALAFDGTNYAVAWHRWDDGSLSQIEAARVTPAGAVLDPGGLTVATLPPYVSTNRLAAAFDGAATVLAWDTFPTDDPDFPTETARVSPAGGVITPPAPALSTGLNIALASSEAGVLAAWVNLGAGTTHVAGARLSALGASLDGPAGFPISRHADEQRVRAAASDGENLLVLWSDDRDELSGNPGLIAARVTPTGAVLDPTGIPIANEPGGIARAVFDGSSFLAVWWSPDASALRAARVSPSGVVLDARPFDLPLYFEGIPYGMAAASNGEGTLVVAPDESLGTGFLRAVLVDQAGAVTLQPEPLSFPSFNRVWVDAVAGGSGYLVVWHDGSTLWGQRLDGGAAPIDAAPFIVAVNPDSSSSPESAMRGLSVGFDGGGFLVVWEQGAWLHGARVSPDGSILDPDGFPIAPVDIGAASWPNCEWSAAGPGCPALAFDGKRFVLAWKSRSVPGDDGSLDLFGAELSSEGAVLSSFPLSTEPGVEGPAVLASAGDSKTLLAYTRFLPEAPFSAGRARVRLLDSSGSGGGAGAGGEGGAGAGGEGGARAGGEGGAGAGGGGAGGGTGAGGSGSGGGATSGSSSAASSSSSSGATSGSSSAVSSSSASSSSGSGAGASSSGSGGGGSSGGGCQMAAASSFTTPAFLLVLAGLFLQRRRRPRRVG</sequence>
<keyword evidence="2" id="KW-1133">Transmembrane helix</keyword>
<evidence type="ECO:0000256" key="2">
    <source>
        <dbReference type="SAM" id="Phobius"/>
    </source>
</evidence>
<evidence type="ECO:0000313" key="3">
    <source>
        <dbReference type="EMBL" id="MDC0681707.1"/>
    </source>
</evidence>
<organism evidence="3 4">
    <name type="scientific">Sorangium atrum</name>
    <dbReference type="NCBI Taxonomy" id="2995308"/>
    <lineage>
        <taxon>Bacteria</taxon>
        <taxon>Pseudomonadati</taxon>
        <taxon>Myxococcota</taxon>
        <taxon>Polyangia</taxon>
        <taxon>Polyangiales</taxon>
        <taxon>Polyangiaceae</taxon>
        <taxon>Sorangium</taxon>
    </lineage>
</organism>
<gene>
    <name evidence="3" type="ORF">POL72_28460</name>
</gene>
<evidence type="ECO:0000313" key="4">
    <source>
        <dbReference type="Proteomes" id="UP001217485"/>
    </source>
</evidence>
<feature type="compositionally biased region" description="Low complexity" evidence="1">
    <location>
        <begin position="854"/>
        <end position="894"/>
    </location>
</feature>
<feature type="region of interest" description="Disordered" evidence="1">
    <location>
        <begin position="800"/>
        <end position="908"/>
    </location>
</feature>
<keyword evidence="2" id="KW-0812">Transmembrane</keyword>
<keyword evidence="2" id="KW-0472">Membrane</keyword>
<reference evidence="3 4" key="1">
    <citation type="submission" date="2023-01" db="EMBL/GenBank/DDBJ databases">
        <title>Minimal conservation of predation-associated metabolite biosynthetic gene clusters underscores biosynthetic potential of Myxococcota including descriptions for ten novel species: Archangium lansinium sp. nov., Myxococcus landrumus sp. nov., Nannocystis bai.</title>
        <authorList>
            <person name="Ahearne A."/>
            <person name="Stevens C."/>
            <person name="Dowd S."/>
        </authorList>
    </citation>
    <scope>NUCLEOTIDE SEQUENCE [LARGE SCALE GENOMIC DNA]</scope>
    <source>
        <strain evidence="3 4">WIWO2</strain>
    </source>
</reference>
<name>A0ABT5C5K3_9BACT</name>
<keyword evidence="4" id="KW-1185">Reference proteome</keyword>
<accession>A0ABT5C5K3</accession>
<proteinExistence type="predicted"/>
<comment type="caution">
    <text evidence="3">The sequence shown here is derived from an EMBL/GenBank/DDBJ whole genome shotgun (WGS) entry which is preliminary data.</text>
</comment>